<keyword evidence="2" id="KW-1185">Reference proteome</keyword>
<dbReference type="KEGG" id="vg:55616067"/>
<dbReference type="Proteomes" id="UP000318470">
    <property type="component" value="Segment"/>
</dbReference>
<name>A0A4Y5TV39_9CAUD</name>
<organism evidence="1 2">
    <name type="scientific">Vibrio phage VAP7</name>
    <dbReference type="NCBI Taxonomy" id="2584487"/>
    <lineage>
        <taxon>Viruses</taxon>
        <taxon>Duplodnaviria</taxon>
        <taxon>Heunggongvirae</taxon>
        <taxon>Uroviricota</taxon>
        <taxon>Caudoviricetes</taxon>
        <taxon>Pantevenvirales</taxon>
        <taxon>Ackermannviridae</taxon>
        <taxon>Vapseptimavirus</taxon>
        <taxon>Vapseptimavirus VAP7</taxon>
    </lineage>
</organism>
<proteinExistence type="predicted"/>
<accession>A0A4Y5TV39</accession>
<dbReference type="RefSeq" id="YP_009845704.1">
    <property type="nucleotide sequence ID" value="NC_048765.1"/>
</dbReference>
<sequence>MAVLKLKLTQPMISVIQRCCIKGEPLRSYVNKRGRVCFEGIQDVGSTLFLTISGRAMLDYGNVLEVDIVKDGITYYNFTQEAMDICGVKNFKSL</sequence>
<evidence type="ECO:0000313" key="2">
    <source>
        <dbReference type="Proteomes" id="UP000318470"/>
    </source>
</evidence>
<protein>
    <submittedName>
        <fullName evidence="1">Cell envelope biogenesis protein</fullName>
    </submittedName>
</protein>
<evidence type="ECO:0000313" key="1">
    <source>
        <dbReference type="EMBL" id="QDB73230.1"/>
    </source>
</evidence>
<dbReference type="EMBL" id="MK795384">
    <property type="protein sequence ID" value="QDB73230.1"/>
    <property type="molecule type" value="Genomic_DNA"/>
</dbReference>
<reference evidence="1 2" key="1">
    <citation type="submission" date="2019-04" db="EMBL/GenBank/DDBJ databases">
        <authorList>
            <person name="Gao M."/>
            <person name="Bai C."/>
            <person name="Tong Y."/>
            <person name="Xu X."/>
        </authorList>
    </citation>
    <scope>NUCLEOTIDE SEQUENCE [LARGE SCALE GENOMIC DNA]</scope>
    <source>
        <strain evidence="1 2">Vibrio alginolyticus VA1</strain>
    </source>
</reference>
<dbReference type="GeneID" id="55616067"/>